<feature type="coiled-coil region" evidence="4">
    <location>
        <begin position="243"/>
        <end position="270"/>
    </location>
</feature>
<protein>
    <submittedName>
        <fullName evidence="6">Guanylate kinase 2</fullName>
    </submittedName>
</protein>
<gene>
    <name evidence="6" type="primary">GK-2_1</name>
    <name evidence="6" type="ORF">CK203_012335</name>
</gene>
<dbReference type="FunFam" id="3.30.63.10:FF:000002">
    <property type="entry name" value="Guanylate kinase 1"/>
    <property type="match status" value="1"/>
</dbReference>
<dbReference type="Pfam" id="PF00625">
    <property type="entry name" value="Guanylate_kin"/>
    <property type="match status" value="2"/>
</dbReference>
<proteinExistence type="inferred from homology"/>
<comment type="similarity">
    <text evidence="1">Belongs to the guanylate kinase family.</text>
</comment>
<dbReference type="Gene3D" id="3.40.50.300">
    <property type="entry name" value="P-loop containing nucleotide triphosphate hydrolases"/>
    <property type="match status" value="2"/>
</dbReference>
<dbReference type="PROSITE" id="PS50052">
    <property type="entry name" value="GUANYLATE_KINASE_2"/>
    <property type="match status" value="1"/>
</dbReference>
<dbReference type="GO" id="GO:0016301">
    <property type="term" value="F:kinase activity"/>
    <property type="evidence" value="ECO:0007669"/>
    <property type="project" value="UniProtKB-KW"/>
</dbReference>
<dbReference type="Gene3D" id="3.30.63.10">
    <property type="entry name" value="Guanylate Kinase phosphate binding domain"/>
    <property type="match status" value="1"/>
</dbReference>
<dbReference type="EMBL" id="QGNW01000037">
    <property type="protein sequence ID" value="RVX09745.1"/>
    <property type="molecule type" value="Genomic_DNA"/>
</dbReference>
<evidence type="ECO:0000256" key="1">
    <source>
        <dbReference type="ARBA" id="ARBA00005790"/>
    </source>
</evidence>
<keyword evidence="3 6" id="KW-0418">Kinase</keyword>
<dbReference type="InterPro" id="IPR020590">
    <property type="entry name" value="Guanylate_kinase_CS"/>
</dbReference>
<evidence type="ECO:0000256" key="2">
    <source>
        <dbReference type="ARBA" id="ARBA00022679"/>
    </source>
</evidence>
<evidence type="ECO:0000256" key="3">
    <source>
        <dbReference type="ARBA" id="ARBA00022777"/>
    </source>
</evidence>
<dbReference type="CDD" id="cd00071">
    <property type="entry name" value="GMPK"/>
    <property type="match status" value="1"/>
</dbReference>
<evidence type="ECO:0000313" key="7">
    <source>
        <dbReference type="Proteomes" id="UP000288805"/>
    </source>
</evidence>
<name>A0A438JLC4_VITVI</name>
<dbReference type="SUPFAM" id="SSF52540">
    <property type="entry name" value="P-loop containing nucleoside triphosphate hydrolases"/>
    <property type="match status" value="1"/>
</dbReference>
<evidence type="ECO:0000259" key="5">
    <source>
        <dbReference type="PROSITE" id="PS50052"/>
    </source>
</evidence>
<dbReference type="Proteomes" id="UP000288805">
    <property type="component" value="Unassembled WGS sequence"/>
</dbReference>
<evidence type="ECO:0000256" key="4">
    <source>
        <dbReference type="SAM" id="Coils"/>
    </source>
</evidence>
<dbReference type="AlphaFoldDB" id="A0A438JLC4"/>
<dbReference type="InterPro" id="IPR008145">
    <property type="entry name" value="GK/Ca_channel_bsu"/>
</dbReference>
<accession>A0A438JLC4</accession>
<dbReference type="InterPro" id="IPR011043">
    <property type="entry name" value="Gal_Oxase/kelch_b-propeller"/>
</dbReference>
<keyword evidence="2" id="KW-0808">Transferase</keyword>
<feature type="domain" description="Guanylate kinase-like" evidence="5">
    <location>
        <begin position="133"/>
        <end position="294"/>
    </location>
</feature>
<keyword evidence="4" id="KW-0175">Coiled coil</keyword>
<organism evidence="6 7">
    <name type="scientific">Vitis vinifera</name>
    <name type="common">Grape</name>
    <dbReference type="NCBI Taxonomy" id="29760"/>
    <lineage>
        <taxon>Eukaryota</taxon>
        <taxon>Viridiplantae</taxon>
        <taxon>Streptophyta</taxon>
        <taxon>Embryophyta</taxon>
        <taxon>Tracheophyta</taxon>
        <taxon>Spermatophyta</taxon>
        <taxon>Magnoliopsida</taxon>
        <taxon>eudicotyledons</taxon>
        <taxon>Gunneridae</taxon>
        <taxon>Pentapetalae</taxon>
        <taxon>rosids</taxon>
        <taxon>Vitales</taxon>
        <taxon>Vitaceae</taxon>
        <taxon>Viteae</taxon>
        <taxon>Vitis</taxon>
    </lineage>
</organism>
<dbReference type="InterPro" id="IPR027417">
    <property type="entry name" value="P-loop_NTPase"/>
</dbReference>
<dbReference type="PANTHER" id="PTHR23117">
    <property type="entry name" value="GUANYLATE KINASE-RELATED"/>
    <property type="match status" value="1"/>
</dbReference>
<dbReference type="InterPro" id="IPR008144">
    <property type="entry name" value="Guanylate_kin-like_dom"/>
</dbReference>
<dbReference type="SUPFAM" id="SSF50965">
    <property type="entry name" value="Galactose oxidase, central domain"/>
    <property type="match status" value="1"/>
</dbReference>
<dbReference type="PANTHER" id="PTHR23117:SF13">
    <property type="entry name" value="GUANYLATE KINASE"/>
    <property type="match status" value="1"/>
</dbReference>
<evidence type="ECO:0000313" key="6">
    <source>
        <dbReference type="EMBL" id="RVX09745.1"/>
    </source>
</evidence>
<sequence length="382" mass="42404">MGEAPAFFVDDLQQVFSNGFDPKPKVSESETTVGDKIYAIGEAHEGLALSTRIFDNSTGEWVIPAVLGTKPEAGKGHSAVLVNEDRILIIKRGSTPDDCIWFLEVDTEFVREQKKTLGTEVVAWSRGVIGDANKPIVISGPSGVGKGTLISKLMKEFPSMFGFSVSHTTRAPRDKEINGVHYHFTERSVMEKEIKDVKFLEFANVHGISMEPVLKLLKWLQMLESHFIFICPPSFEELEKRLRARGTETEEQIQKRLRNAEAELEQGQSSGLFDHILVNDDLDKCYENLKKLLDLDGNVADTFSKPSPKPVELPIGHSVLKINEKVVISCRTQELEKASKNLIVLDVSSLKGGAPGRTRGLKMRAMDSFSDVVNGINQLTHS</sequence>
<comment type="caution">
    <text evidence="6">The sequence shown here is derived from an EMBL/GenBank/DDBJ whole genome shotgun (WGS) entry which is preliminary data.</text>
</comment>
<reference evidence="6 7" key="1">
    <citation type="journal article" date="2018" name="PLoS Genet.">
        <title>Population sequencing reveals clonal diversity and ancestral inbreeding in the grapevine cultivar Chardonnay.</title>
        <authorList>
            <person name="Roach M.J."/>
            <person name="Johnson D.L."/>
            <person name="Bohlmann J."/>
            <person name="van Vuuren H.J."/>
            <person name="Jones S.J."/>
            <person name="Pretorius I.S."/>
            <person name="Schmidt S.A."/>
            <person name="Borneman A.R."/>
        </authorList>
    </citation>
    <scope>NUCLEOTIDE SEQUENCE [LARGE SCALE GENOMIC DNA]</scope>
    <source>
        <strain evidence="7">cv. Chardonnay</strain>
        <tissue evidence="6">Leaf</tissue>
    </source>
</reference>
<dbReference type="PROSITE" id="PS00856">
    <property type="entry name" value="GUANYLATE_KINASE_1"/>
    <property type="match status" value="1"/>
</dbReference>
<dbReference type="SMART" id="SM00072">
    <property type="entry name" value="GuKc"/>
    <property type="match status" value="1"/>
</dbReference>